<accession>A0A9Q3GYN5</accession>
<name>A0A9Q3GYN5_9BASI</name>
<evidence type="ECO:0000313" key="1">
    <source>
        <dbReference type="EMBL" id="MBW0484766.1"/>
    </source>
</evidence>
<evidence type="ECO:0000313" key="2">
    <source>
        <dbReference type="Proteomes" id="UP000765509"/>
    </source>
</evidence>
<reference evidence="1" key="1">
    <citation type="submission" date="2021-03" db="EMBL/GenBank/DDBJ databases">
        <title>Draft genome sequence of rust myrtle Austropuccinia psidii MF-1, a brazilian biotype.</title>
        <authorList>
            <person name="Quecine M.C."/>
            <person name="Pachon D.M.R."/>
            <person name="Bonatelli M.L."/>
            <person name="Correr F.H."/>
            <person name="Franceschini L.M."/>
            <person name="Leite T.F."/>
            <person name="Margarido G.R.A."/>
            <person name="Almeida C.A."/>
            <person name="Ferrarezi J.A."/>
            <person name="Labate C.A."/>
        </authorList>
    </citation>
    <scope>NUCLEOTIDE SEQUENCE</scope>
    <source>
        <strain evidence="1">MF-1</strain>
    </source>
</reference>
<comment type="caution">
    <text evidence="1">The sequence shown here is derived from an EMBL/GenBank/DDBJ whole genome shotgun (WGS) entry which is preliminary data.</text>
</comment>
<dbReference type="AlphaFoldDB" id="A0A9Q3GYN5"/>
<keyword evidence="2" id="KW-1185">Reference proteome</keyword>
<organism evidence="1 2">
    <name type="scientific">Austropuccinia psidii MF-1</name>
    <dbReference type="NCBI Taxonomy" id="1389203"/>
    <lineage>
        <taxon>Eukaryota</taxon>
        <taxon>Fungi</taxon>
        <taxon>Dikarya</taxon>
        <taxon>Basidiomycota</taxon>
        <taxon>Pucciniomycotina</taxon>
        <taxon>Pucciniomycetes</taxon>
        <taxon>Pucciniales</taxon>
        <taxon>Sphaerophragmiaceae</taxon>
        <taxon>Austropuccinia</taxon>
    </lineage>
</organism>
<feature type="non-terminal residue" evidence="1">
    <location>
        <position position="1"/>
    </location>
</feature>
<dbReference type="EMBL" id="AVOT02007844">
    <property type="protein sequence ID" value="MBW0484766.1"/>
    <property type="molecule type" value="Genomic_DNA"/>
</dbReference>
<proteinExistence type="predicted"/>
<gene>
    <name evidence="1" type="ORF">O181_024481</name>
</gene>
<sequence>QEQAITPQAALKNVIHGYGRIQSVTEGQGPLNKTQTENYAIPNLIILFYLQKELKPPQEASVDI</sequence>
<protein>
    <submittedName>
        <fullName evidence="1">Uncharacterized protein</fullName>
    </submittedName>
</protein>
<dbReference type="Proteomes" id="UP000765509">
    <property type="component" value="Unassembled WGS sequence"/>
</dbReference>